<protein>
    <submittedName>
        <fullName evidence="1">Uncharacterized protein</fullName>
    </submittedName>
</protein>
<organism evidence="1">
    <name type="scientific">marine metagenome</name>
    <dbReference type="NCBI Taxonomy" id="408172"/>
    <lineage>
        <taxon>unclassified sequences</taxon>
        <taxon>metagenomes</taxon>
        <taxon>ecological metagenomes</taxon>
    </lineage>
</organism>
<evidence type="ECO:0000313" key="1">
    <source>
        <dbReference type="EMBL" id="SVC34081.1"/>
    </source>
</evidence>
<feature type="non-terminal residue" evidence="1">
    <location>
        <position position="39"/>
    </location>
</feature>
<gene>
    <name evidence="1" type="ORF">METZ01_LOCUS286935</name>
</gene>
<dbReference type="AlphaFoldDB" id="A0A382LGR9"/>
<name>A0A382LGR9_9ZZZZ</name>
<sequence length="39" mass="4600">MFMFQAEENTLGIWIVVRCPFPGEIGQKHQLSRFKRTGF</sequence>
<dbReference type="EMBL" id="UINC01086013">
    <property type="protein sequence ID" value="SVC34081.1"/>
    <property type="molecule type" value="Genomic_DNA"/>
</dbReference>
<accession>A0A382LGR9</accession>
<proteinExistence type="predicted"/>
<reference evidence="1" key="1">
    <citation type="submission" date="2018-05" db="EMBL/GenBank/DDBJ databases">
        <authorList>
            <person name="Lanie J.A."/>
            <person name="Ng W.-L."/>
            <person name="Kazmierczak K.M."/>
            <person name="Andrzejewski T.M."/>
            <person name="Davidsen T.M."/>
            <person name="Wayne K.J."/>
            <person name="Tettelin H."/>
            <person name="Glass J.I."/>
            <person name="Rusch D."/>
            <person name="Podicherti R."/>
            <person name="Tsui H.-C.T."/>
            <person name="Winkler M.E."/>
        </authorList>
    </citation>
    <scope>NUCLEOTIDE SEQUENCE</scope>
</reference>